<evidence type="ECO:0000256" key="1">
    <source>
        <dbReference type="SAM" id="Coils"/>
    </source>
</evidence>
<accession>F9U983</accession>
<protein>
    <submittedName>
        <fullName evidence="2">Methyltransferase type 11</fullName>
    </submittedName>
</protein>
<reference evidence="2 3" key="1">
    <citation type="submission" date="2011-06" db="EMBL/GenBank/DDBJ databases">
        <title>The draft genome of Thiocapsa marina 5811.</title>
        <authorList>
            <consortium name="US DOE Joint Genome Institute (JGI-PGF)"/>
            <person name="Lucas S."/>
            <person name="Han J."/>
            <person name="Cheng J.-F."/>
            <person name="Goodwin L."/>
            <person name="Pitluck S."/>
            <person name="Peters L."/>
            <person name="Land M.L."/>
            <person name="Hauser L."/>
            <person name="Vogl K."/>
            <person name="Liu Z."/>
            <person name="Imhoff J."/>
            <person name="Thiel V."/>
            <person name="Frigaard N.-U."/>
            <person name="Bryant D."/>
            <person name="Woyke T.J."/>
        </authorList>
    </citation>
    <scope>NUCLEOTIDE SEQUENCE [LARGE SCALE GENOMIC DNA]</scope>
    <source>
        <strain evidence="2 3">5811</strain>
    </source>
</reference>
<dbReference type="SUPFAM" id="SSF53335">
    <property type="entry name" value="S-adenosyl-L-methionine-dependent methyltransferases"/>
    <property type="match status" value="1"/>
</dbReference>
<keyword evidence="2" id="KW-0489">Methyltransferase</keyword>
<dbReference type="AlphaFoldDB" id="F9U983"/>
<keyword evidence="2" id="KW-0808">Transferase</keyword>
<gene>
    <name evidence="2" type="ORF">ThimaDRAFT_1485</name>
</gene>
<dbReference type="CDD" id="cd02440">
    <property type="entry name" value="AdoMet_MTases"/>
    <property type="match status" value="1"/>
</dbReference>
<sequence length="532" mass="59078">MNQTGFYSTFEERHRGTRELIKSRLGIYRPFVEPLLMRFKNPSAIDLGCGRGEWLELMEGWGFDARGIDLDDDMLSSCRSRGLKVQTGDAIAFLQTLPDASESVVSGFHFAEHIPFSALQTLAAEAFRVLRPSGLLILETPNPENVVVGTTNFYLDPTHQRPIPPSLLAFLAEYSGYARVKILRLQEASEMAGSEDVGLFDVFAGVSPDYAIVAQKSGGGEIPDAFREAFDKEYGLELRDLTDRYDALLDRRLSEFRLRLGNAESQAGGISDALARIGDLQDRLIDSVSQTERNAARAELAEGSAQIATAVAQEQEQRALDAESLAREQEQRALDAESLARELEQRALDAESLARELEQRALAAENLARELEQKNHELGGNCHHWWLSASALESERDALRRSWSWRITAPLRGAAGLAIGGVTPLKRGVNHLARISIETLHHPVAILMRPILRRPDLSYRINQRLMRNPALHQQLVRIARQSGVIPDLPNHPAENTAQGSLAASPEPIQLTPRARSIYADLKAAIEKNREVH</sequence>
<keyword evidence="3" id="KW-1185">Reference proteome</keyword>
<dbReference type="eggNOG" id="COG2226">
    <property type="taxonomic scope" value="Bacteria"/>
</dbReference>
<organism evidence="2 3">
    <name type="scientific">Thiocapsa marina 5811</name>
    <dbReference type="NCBI Taxonomy" id="768671"/>
    <lineage>
        <taxon>Bacteria</taxon>
        <taxon>Pseudomonadati</taxon>
        <taxon>Pseudomonadota</taxon>
        <taxon>Gammaproteobacteria</taxon>
        <taxon>Chromatiales</taxon>
        <taxon>Chromatiaceae</taxon>
        <taxon>Thiocapsa</taxon>
    </lineage>
</organism>
<keyword evidence="1" id="KW-0175">Coiled coil</keyword>
<dbReference type="Pfam" id="PF13489">
    <property type="entry name" value="Methyltransf_23"/>
    <property type="match status" value="1"/>
</dbReference>
<evidence type="ECO:0000313" key="3">
    <source>
        <dbReference type="Proteomes" id="UP000005459"/>
    </source>
</evidence>
<evidence type="ECO:0000313" key="2">
    <source>
        <dbReference type="EMBL" id="EGV19341.1"/>
    </source>
</evidence>
<dbReference type="PATRIC" id="fig|768671.3.peg.1591"/>
<dbReference type="Proteomes" id="UP000005459">
    <property type="component" value="Unassembled WGS sequence"/>
</dbReference>
<dbReference type="InterPro" id="IPR029063">
    <property type="entry name" value="SAM-dependent_MTases_sf"/>
</dbReference>
<proteinExistence type="predicted"/>
<feature type="coiled-coil region" evidence="1">
    <location>
        <begin position="312"/>
        <end position="377"/>
    </location>
</feature>
<dbReference type="STRING" id="768671.ThimaDRAFT_1485"/>
<dbReference type="OrthoDB" id="9801609at2"/>
<dbReference type="GO" id="GO:0008168">
    <property type="term" value="F:methyltransferase activity"/>
    <property type="evidence" value="ECO:0007669"/>
    <property type="project" value="UniProtKB-KW"/>
</dbReference>
<dbReference type="RefSeq" id="WP_007192362.1">
    <property type="nucleotide sequence ID" value="NZ_AFWV01000004.1"/>
</dbReference>
<dbReference type="EMBL" id="AFWV01000004">
    <property type="protein sequence ID" value="EGV19341.1"/>
    <property type="molecule type" value="Genomic_DNA"/>
</dbReference>
<dbReference type="GO" id="GO:0032259">
    <property type="term" value="P:methylation"/>
    <property type="evidence" value="ECO:0007669"/>
    <property type="project" value="UniProtKB-KW"/>
</dbReference>
<name>F9U983_9GAMM</name>
<dbReference type="Gene3D" id="3.40.50.150">
    <property type="entry name" value="Vaccinia Virus protein VP39"/>
    <property type="match status" value="1"/>
</dbReference>
<dbReference type="eggNOG" id="COG3064">
    <property type="taxonomic scope" value="Bacteria"/>
</dbReference>